<name>A0ABT7ELL4_9GAMM</name>
<evidence type="ECO:0000313" key="3">
    <source>
        <dbReference type="Proteomes" id="UP001231915"/>
    </source>
</evidence>
<dbReference type="EMBL" id="JASJUT010000004">
    <property type="protein sequence ID" value="MDK2595935.1"/>
    <property type="molecule type" value="Genomic_DNA"/>
</dbReference>
<evidence type="ECO:0000313" key="2">
    <source>
        <dbReference type="EMBL" id="MDK2595935.1"/>
    </source>
</evidence>
<organism evidence="2 3">
    <name type="scientific">Pseudoalteromonas obscura</name>
    <dbReference type="NCBI Taxonomy" id="3048491"/>
    <lineage>
        <taxon>Bacteria</taxon>
        <taxon>Pseudomonadati</taxon>
        <taxon>Pseudomonadota</taxon>
        <taxon>Gammaproteobacteria</taxon>
        <taxon>Alteromonadales</taxon>
        <taxon>Pseudoalteromonadaceae</taxon>
        <taxon>Pseudoalteromonas</taxon>
    </lineage>
</organism>
<dbReference type="InterPro" id="IPR000182">
    <property type="entry name" value="GNAT_dom"/>
</dbReference>
<comment type="caution">
    <text evidence="2">The sequence shown here is derived from an EMBL/GenBank/DDBJ whole genome shotgun (WGS) entry which is preliminary data.</text>
</comment>
<dbReference type="Proteomes" id="UP001231915">
    <property type="component" value="Unassembled WGS sequence"/>
</dbReference>
<proteinExistence type="predicted"/>
<sequence>MNTCKATPLLPNDNQHKVLALEVLAQHICDKTLSHIDHTASEHGATKILLKIQESNSLPLLSNGYQIEATIPKYYNKEDAIYVAKFLETQRQIEPQGEVYDDVLDQVIASTDRRSNEEQNISLARQANSADARNIAKLFANNRAAYSNKQHDEAAVMANISAKHIYFVIEYLNNIVAVVHIKLDKSTHSAFIQELVVANFVKNQRMATTLVDFALMQLRHTNTTKIHCHCLSGDYAMNKVMARHEFNFGGRLANQLVIKDQFQSVNIWSKHLNAAN</sequence>
<reference evidence="2 3" key="1">
    <citation type="submission" date="2023-05" db="EMBL/GenBank/DDBJ databases">
        <title>Pseudoalteromonas ardens sp. nov., Pseudoalteromonas obscura sp. nov., and Pseudoalteromonas umbrosa sp. nov., isolated from the coral Montipora capitata.</title>
        <authorList>
            <person name="Thomas E.M."/>
            <person name="Smith E.M."/>
            <person name="Papke E."/>
            <person name="Shlafstein M.D."/>
            <person name="Oline D.K."/>
            <person name="Videau P."/>
            <person name="Saw J.H."/>
            <person name="Strangman W.K."/>
            <person name="Ushijima B."/>
        </authorList>
    </citation>
    <scope>NUCLEOTIDE SEQUENCE [LARGE SCALE GENOMIC DNA]</scope>
    <source>
        <strain evidence="2 3">P94</strain>
    </source>
</reference>
<dbReference type="RefSeq" id="WP_284137441.1">
    <property type="nucleotide sequence ID" value="NZ_JASJUT010000004.1"/>
</dbReference>
<gene>
    <name evidence="2" type="ORF">QNM18_12820</name>
</gene>
<dbReference type="SUPFAM" id="SSF55729">
    <property type="entry name" value="Acyl-CoA N-acyltransferases (Nat)"/>
    <property type="match status" value="1"/>
</dbReference>
<dbReference type="InterPro" id="IPR016181">
    <property type="entry name" value="Acyl_CoA_acyltransferase"/>
</dbReference>
<accession>A0ABT7ELL4</accession>
<feature type="domain" description="N-acetyltransferase" evidence="1">
    <location>
        <begin position="150"/>
        <end position="244"/>
    </location>
</feature>
<protein>
    <recommendedName>
        <fullName evidence="1">N-acetyltransferase domain-containing protein</fullName>
    </recommendedName>
</protein>
<evidence type="ECO:0000259" key="1">
    <source>
        <dbReference type="Pfam" id="PF00583"/>
    </source>
</evidence>
<keyword evidence="3" id="KW-1185">Reference proteome</keyword>
<dbReference type="Pfam" id="PF00583">
    <property type="entry name" value="Acetyltransf_1"/>
    <property type="match status" value="1"/>
</dbReference>
<dbReference type="Gene3D" id="3.40.630.30">
    <property type="match status" value="1"/>
</dbReference>